<protein>
    <recommendedName>
        <fullName evidence="2">DUF6533 domain-containing protein</fullName>
    </recommendedName>
</protein>
<accession>A0AAD7DQ95</accession>
<evidence type="ECO:0000259" key="2">
    <source>
        <dbReference type="Pfam" id="PF20151"/>
    </source>
</evidence>
<keyword evidence="1" id="KW-0812">Transmembrane</keyword>
<keyword evidence="4" id="KW-1185">Reference proteome</keyword>
<organism evidence="3 4">
    <name type="scientific">Mycena rosella</name>
    <name type="common">Pink bonnet</name>
    <name type="synonym">Agaricus rosellus</name>
    <dbReference type="NCBI Taxonomy" id="1033263"/>
    <lineage>
        <taxon>Eukaryota</taxon>
        <taxon>Fungi</taxon>
        <taxon>Dikarya</taxon>
        <taxon>Basidiomycota</taxon>
        <taxon>Agaricomycotina</taxon>
        <taxon>Agaricomycetes</taxon>
        <taxon>Agaricomycetidae</taxon>
        <taxon>Agaricales</taxon>
        <taxon>Marasmiineae</taxon>
        <taxon>Mycenaceae</taxon>
        <taxon>Mycena</taxon>
    </lineage>
</organism>
<keyword evidence="1" id="KW-1133">Transmembrane helix</keyword>
<dbReference type="EMBL" id="JARKIE010000031">
    <property type="protein sequence ID" value="KAJ7697172.1"/>
    <property type="molecule type" value="Genomic_DNA"/>
</dbReference>
<dbReference type="Pfam" id="PF20151">
    <property type="entry name" value="DUF6533"/>
    <property type="match status" value="1"/>
</dbReference>
<feature type="transmembrane region" description="Helical" evidence="1">
    <location>
        <begin position="175"/>
        <end position="197"/>
    </location>
</feature>
<evidence type="ECO:0000313" key="4">
    <source>
        <dbReference type="Proteomes" id="UP001221757"/>
    </source>
</evidence>
<comment type="caution">
    <text evidence="3">The sequence shown here is derived from an EMBL/GenBank/DDBJ whole genome shotgun (WGS) entry which is preliminary data.</text>
</comment>
<feature type="transmembrane region" description="Helical" evidence="1">
    <location>
        <begin position="218"/>
        <end position="238"/>
    </location>
</feature>
<evidence type="ECO:0000313" key="3">
    <source>
        <dbReference type="EMBL" id="KAJ7697172.1"/>
    </source>
</evidence>
<feature type="transmembrane region" description="Helical" evidence="1">
    <location>
        <begin position="124"/>
        <end position="146"/>
    </location>
</feature>
<evidence type="ECO:0000256" key="1">
    <source>
        <dbReference type="SAM" id="Phobius"/>
    </source>
</evidence>
<dbReference type="InterPro" id="IPR045340">
    <property type="entry name" value="DUF6533"/>
</dbReference>
<feature type="domain" description="DUF6533" evidence="2">
    <location>
        <begin position="23"/>
        <end position="68"/>
    </location>
</feature>
<feature type="transmembrane region" description="Helical" evidence="1">
    <location>
        <begin position="244"/>
        <end position="263"/>
    </location>
</feature>
<reference evidence="3" key="1">
    <citation type="submission" date="2023-03" db="EMBL/GenBank/DDBJ databases">
        <title>Massive genome expansion in bonnet fungi (Mycena s.s.) driven by repeated elements and novel gene families across ecological guilds.</title>
        <authorList>
            <consortium name="Lawrence Berkeley National Laboratory"/>
            <person name="Harder C.B."/>
            <person name="Miyauchi S."/>
            <person name="Viragh M."/>
            <person name="Kuo A."/>
            <person name="Thoen E."/>
            <person name="Andreopoulos B."/>
            <person name="Lu D."/>
            <person name="Skrede I."/>
            <person name="Drula E."/>
            <person name="Henrissat B."/>
            <person name="Morin E."/>
            <person name="Kohler A."/>
            <person name="Barry K."/>
            <person name="LaButti K."/>
            <person name="Morin E."/>
            <person name="Salamov A."/>
            <person name="Lipzen A."/>
            <person name="Mereny Z."/>
            <person name="Hegedus B."/>
            <person name="Baldrian P."/>
            <person name="Stursova M."/>
            <person name="Weitz H."/>
            <person name="Taylor A."/>
            <person name="Grigoriev I.V."/>
            <person name="Nagy L.G."/>
            <person name="Martin F."/>
            <person name="Kauserud H."/>
        </authorList>
    </citation>
    <scope>NUCLEOTIDE SEQUENCE</scope>
    <source>
        <strain evidence="3">CBHHK067</strain>
    </source>
</reference>
<feature type="transmembrane region" description="Helical" evidence="1">
    <location>
        <begin position="98"/>
        <end position="117"/>
    </location>
</feature>
<name>A0AAD7DQ95_MYCRO</name>
<dbReference type="AlphaFoldDB" id="A0AAD7DQ95"/>
<feature type="transmembrane region" description="Helical" evidence="1">
    <location>
        <begin position="20"/>
        <end position="40"/>
    </location>
</feature>
<keyword evidence="1" id="KW-0472">Membrane</keyword>
<sequence length="296" mass="33429">MSNGGDLDPELLQLIADSRLTGYLAVASLCILIYDHLVCIPEEVELIWKSRWGVAKIVYIWNRYFSLIAVSLNTSVILRDISSSHVCIGWLQVQGSSSTVVIATVDFVLMLRVWILYGRQQWMAWLFAIFGIAEVLIMTVVDVFAFREMQEYVHLGRSSIVKGCYAYNVPRFLTVYAAVPLLVTFMMFAMTLYKCGLTLYRMDARVMPIWRLFLRDGVAWFLLVFAAGGSELLIWTMRRETLKQVLLVPALVVYSAVASHSLLNIKAIMAPESSEVQMSKINISQSIVFAPTSESV</sequence>
<feature type="transmembrane region" description="Helical" evidence="1">
    <location>
        <begin position="61"/>
        <end position="78"/>
    </location>
</feature>
<gene>
    <name evidence="3" type="ORF">B0H17DRAFT_1328928</name>
</gene>
<proteinExistence type="predicted"/>
<dbReference type="Proteomes" id="UP001221757">
    <property type="component" value="Unassembled WGS sequence"/>
</dbReference>